<dbReference type="EMBL" id="JBELOE010000266">
    <property type="protein sequence ID" value="MER2493777.1"/>
    <property type="molecule type" value="Genomic_DNA"/>
</dbReference>
<keyword evidence="1" id="KW-0732">Signal</keyword>
<protein>
    <recommendedName>
        <fullName evidence="4">Glucose/Sorbosone dehydrogenase domain-containing protein</fullName>
    </recommendedName>
</protein>
<name>A0ABV1RM98_9ALTE</name>
<organism evidence="2 3">
    <name type="scientific">Catenovulum sediminis</name>
    <dbReference type="NCBI Taxonomy" id="1740262"/>
    <lineage>
        <taxon>Bacteria</taxon>
        <taxon>Pseudomonadati</taxon>
        <taxon>Pseudomonadota</taxon>
        <taxon>Gammaproteobacteria</taxon>
        <taxon>Alteromonadales</taxon>
        <taxon>Alteromonadaceae</taxon>
        <taxon>Catenovulum</taxon>
    </lineage>
</organism>
<keyword evidence="3" id="KW-1185">Reference proteome</keyword>
<sequence>MKYKLGKLATLLFVYCACTALPASAAKTTYIPDGYHIKTIQTPKDVRFHVTGMDSNAKGELFIATRFGDVWRYKNDEWLKIAEGLHEPTGLMCDSDGSLVVAQKPELTRLIDDNQDGVIDRFVGMANDWTFHDNYHEFNFGPVKDKQGNYYGTLNLGHGVPDALKLGAMDSAGGYRGWAYQVNNKGEFIPYATGLRSPAGIGISPKNEVFFTDNQGDWVETSKLHLLKKDAFYGHPVGLRDHPDWTTERILKEQKNFELFDKMREYPVVWIPHAEVANSPGNPEWNITKGKFGPFENQIFIGDQTQSNIFRVILDEVNGVYQGAVINFINGFQSGNIRTEFDVNGGLWVGQTARGWYSVGGKPFGLQKVEWDGTHPFEIADVSMVSSGFKITFTEALTMQSAKNLEIKVKEWGYQYSNRYGSPKQDEKSLAVDNVVVAKDRKSLIFKSKLTERKVVMITLNGLKDGKGRSPSVPVIYYTVNQVK</sequence>
<gene>
    <name evidence="2" type="ORF">ABS311_18025</name>
</gene>
<dbReference type="PANTHER" id="PTHR33546:SF1">
    <property type="entry name" value="LARGE, MULTIFUNCTIONAL SECRETED PROTEIN"/>
    <property type="match status" value="1"/>
</dbReference>
<accession>A0ABV1RM98</accession>
<dbReference type="PANTHER" id="PTHR33546">
    <property type="entry name" value="LARGE, MULTIFUNCTIONAL SECRETED PROTEIN-RELATED"/>
    <property type="match status" value="1"/>
</dbReference>
<dbReference type="InterPro" id="IPR011041">
    <property type="entry name" value="Quinoprot_gluc/sorb_DH_b-prop"/>
</dbReference>
<evidence type="ECO:0008006" key="4">
    <source>
        <dbReference type="Google" id="ProtNLM"/>
    </source>
</evidence>
<dbReference type="Proteomes" id="UP001467690">
    <property type="component" value="Unassembled WGS sequence"/>
</dbReference>
<dbReference type="SUPFAM" id="SSF50952">
    <property type="entry name" value="Soluble quinoprotein glucose dehydrogenase"/>
    <property type="match status" value="1"/>
</dbReference>
<comment type="caution">
    <text evidence="2">The sequence shown here is derived from an EMBL/GenBank/DDBJ whole genome shotgun (WGS) entry which is preliminary data.</text>
</comment>
<dbReference type="Gene3D" id="2.120.10.30">
    <property type="entry name" value="TolB, C-terminal domain"/>
    <property type="match status" value="1"/>
</dbReference>
<dbReference type="InterPro" id="IPR011042">
    <property type="entry name" value="6-blade_b-propeller_TolB-like"/>
</dbReference>
<evidence type="ECO:0000256" key="1">
    <source>
        <dbReference type="SAM" id="SignalP"/>
    </source>
</evidence>
<proteinExistence type="predicted"/>
<dbReference type="RefSeq" id="WP_350402825.1">
    <property type="nucleotide sequence ID" value="NZ_JBELOE010000266.1"/>
</dbReference>
<feature type="signal peptide" evidence="1">
    <location>
        <begin position="1"/>
        <end position="25"/>
    </location>
</feature>
<evidence type="ECO:0000313" key="3">
    <source>
        <dbReference type="Proteomes" id="UP001467690"/>
    </source>
</evidence>
<evidence type="ECO:0000313" key="2">
    <source>
        <dbReference type="EMBL" id="MER2493777.1"/>
    </source>
</evidence>
<feature type="chain" id="PRO_5045138860" description="Glucose/Sorbosone dehydrogenase domain-containing protein" evidence="1">
    <location>
        <begin position="26"/>
        <end position="484"/>
    </location>
</feature>
<reference evidence="2 3" key="1">
    <citation type="submission" date="2024-06" db="EMBL/GenBank/DDBJ databases">
        <authorList>
            <person name="Chen R.Y."/>
        </authorList>
    </citation>
    <scope>NUCLEOTIDE SEQUENCE [LARGE SCALE GENOMIC DNA]</scope>
    <source>
        <strain evidence="2 3">D2</strain>
    </source>
</reference>